<dbReference type="PANTHER" id="PTHR10513:SF35">
    <property type="entry name" value="DEOXYADENOSINE KINASE"/>
    <property type="match status" value="1"/>
</dbReference>
<evidence type="ECO:0000259" key="4">
    <source>
        <dbReference type="Pfam" id="PF01712"/>
    </source>
</evidence>
<sequence length="206" mass="24394">MRIALFGTVGAGKSTISSEISKRLGYEIFPEPIDNNPYFDDYYKDMEANVFKMQIYMLTARSKQLIDARKIKDVIFDRSILEDPIFVAVNHDLKTMNDVDFKTYTDFYEHVVIPNLAHRAEFDLVIYLKVSTDKAIERIRSRGRFQELDTPREYWEKLNARYDDFYNRRKHMFDSIVIDADTDDIEAKMEQIMAKIYEKDPQLKAK</sequence>
<dbReference type="Proteomes" id="UP000231179">
    <property type="component" value="Chromosome"/>
</dbReference>
<feature type="binding site" evidence="2">
    <location>
        <position position="78"/>
    </location>
    <ligand>
        <name>substrate</name>
    </ligand>
</feature>
<evidence type="ECO:0000256" key="1">
    <source>
        <dbReference type="PIRSR" id="PIRSR000705-1"/>
    </source>
</evidence>
<keyword evidence="3" id="KW-0067">ATP-binding</keyword>
<evidence type="ECO:0000256" key="2">
    <source>
        <dbReference type="PIRSR" id="PIRSR000705-2"/>
    </source>
</evidence>
<feature type="binding site" evidence="2">
    <location>
        <position position="54"/>
    </location>
    <ligand>
        <name>substrate</name>
    </ligand>
</feature>
<feature type="binding site" evidence="2">
    <location>
        <position position="83"/>
    </location>
    <ligand>
        <name>substrate</name>
    </ligand>
</feature>
<dbReference type="Pfam" id="PF01712">
    <property type="entry name" value="dNK"/>
    <property type="match status" value="1"/>
</dbReference>
<dbReference type="GO" id="GO:0019136">
    <property type="term" value="F:deoxynucleoside kinase activity"/>
    <property type="evidence" value="ECO:0007669"/>
    <property type="project" value="InterPro"/>
</dbReference>
<dbReference type="CDD" id="cd01673">
    <property type="entry name" value="dNK"/>
    <property type="match status" value="1"/>
</dbReference>
<feature type="binding site" evidence="3">
    <location>
        <begin position="7"/>
        <end position="15"/>
    </location>
    <ligand>
        <name>ATP</name>
        <dbReference type="ChEBI" id="CHEBI:30616"/>
    </ligand>
</feature>
<feature type="binding site" evidence="2">
    <location>
        <position position="147"/>
    </location>
    <ligand>
        <name>substrate</name>
    </ligand>
</feature>
<feature type="binding site" evidence="2">
    <location>
        <position position="31"/>
    </location>
    <ligand>
        <name>substrate</name>
    </ligand>
</feature>
<dbReference type="RefSeq" id="WP_100254918.1">
    <property type="nucleotide sequence ID" value="NZ_CP024870.1"/>
</dbReference>
<accession>A0A2K8KI64</accession>
<name>A0A2K8KI64_9MOLU</name>
<dbReference type="AlphaFoldDB" id="A0A2K8KI64"/>
<dbReference type="PANTHER" id="PTHR10513">
    <property type="entry name" value="DEOXYNUCLEOSIDE KINASE"/>
    <property type="match status" value="1"/>
</dbReference>
<feature type="domain" description="Deoxynucleoside kinase" evidence="4">
    <location>
        <begin position="5"/>
        <end position="196"/>
    </location>
</feature>
<keyword evidence="6" id="KW-1185">Reference proteome</keyword>
<reference evidence="5 6" key="1">
    <citation type="submission" date="2017-11" db="EMBL/GenBank/DDBJ databases">
        <title>Complete genome sequence of Spiroplasma clarkii CN-5 (DSM 19994).</title>
        <authorList>
            <person name="Tsai Y.-M."/>
            <person name="Chang A."/>
            <person name="Lo W.-S."/>
            <person name="Kuo C.-H."/>
        </authorList>
    </citation>
    <scope>NUCLEOTIDE SEQUENCE [LARGE SCALE GENOMIC DNA]</scope>
    <source>
        <strain evidence="5 6">CN-5</strain>
    </source>
</reference>
<dbReference type="EMBL" id="CP024870">
    <property type="protein sequence ID" value="ATX71380.1"/>
    <property type="molecule type" value="Genomic_DNA"/>
</dbReference>
<dbReference type="InterPro" id="IPR002624">
    <property type="entry name" value="DCK/DGK"/>
</dbReference>
<dbReference type="InterPro" id="IPR027417">
    <property type="entry name" value="P-loop_NTPase"/>
</dbReference>
<protein>
    <submittedName>
        <fullName evidence="5">Deoxyadenosine/deoxycytidine kinase</fullName>
    </submittedName>
</protein>
<dbReference type="InterPro" id="IPR031314">
    <property type="entry name" value="DNK_dom"/>
</dbReference>
<dbReference type="GO" id="GO:0005737">
    <property type="term" value="C:cytoplasm"/>
    <property type="evidence" value="ECO:0007669"/>
    <property type="project" value="TreeGrafter"/>
</dbReference>
<evidence type="ECO:0000313" key="6">
    <source>
        <dbReference type="Proteomes" id="UP000231179"/>
    </source>
</evidence>
<evidence type="ECO:0000256" key="3">
    <source>
        <dbReference type="PIRSR" id="PIRSR000705-3"/>
    </source>
</evidence>
<keyword evidence="5" id="KW-0808">Transferase</keyword>
<organism evidence="5 6">
    <name type="scientific">Spiroplasma clarkii</name>
    <dbReference type="NCBI Taxonomy" id="2139"/>
    <lineage>
        <taxon>Bacteria</taxon>
        <taxon>Bacillati</taxon>
        <taxon>Mycoplasmatota</taxon>
        <taxon>Mollicutes</taxon>
        <taxon>Entomoplasmatales</taxon>
        <taxon>Spiroplasmataceae</taxon>
        <taxon>Spiroplasma</taxon>
    </lineage>
</organism>
<keyword evidence="5" id="KW-0418">Kinase</keyword>
<evidence type="ECO:0000313" key="5">
    <source>
        <dbReference type="EMBL" id="ATX71380.1"/>
    </source>
</evidence>
<feature type="binding site" evidence="2">
    <location>
        <position position="43"/>
    </location>
    <ligand>
        <name>substrate</name>
    </ligand>
</feature>
<dbReference type="Gene3D" id="3.40.50.300">
    <property type="entry name" value="P-loop containing nucleotide triphosphate hydrolases"/>
    <property type="match status" value="1"/>
</dbReference>
<dbReference type="GO" id="GO:0005524">
    <property type="term" value="F:ATP binding"/>
    <property type="evidence" value="ECO:0007669"/>
    <property type="project" value="UniProtKB-KW"/>
</dbReference>
<gene>
    <name evidence="5" type="primary">dck</name>
    <name evidence="5" type="ORF">SCLAR_v1c10800</name>
</gene>
<feature type="binding site" evidence="3">
    <location>
        <begin position="138"/>
        <end position="142"/>
    </location>
    <ligand>
        <name>ATP</name>
        <dbReference type="ChEBI" id="CHEBI:30616"/>
    </ligand>
</feature>
<dbReference type="InterPro" id="IPR050566">
    <property type="entry name" value="Deoxyribonucleoside_kinase"/>
</dbReference>
<keyword evidence="3" id="KW-0547">Nucleotide-binding</keyword>
<dbReference type="PIRSF" id="PIRSF000705">
    <property type="entry name" value="DNK"/>
    <property type="match status" value="1"/>
</dbReference>
<dbReference type="SUPFAM" id="SSF52540">
    <property type="entry name" value="P-loop containing nucleoside triphosphate hydrolases"/>
    <property type="match status" value="1"/>
</dbReference>
<feature type="active site" description="Proton acceptor" evidence="1">
    <location>
        <position position="77"/>
    </location>
</feature>
<proteinExistence type="predicted"/>